<dbReference type="PANTHER" id="PTHR34135">
    <property type="entry name" value="LYSOZYME"/>
    <property type="match status" value="1"/>
</dbReference>
<keyword evidence="6" id="KW-1185">Reference proteome</keyword>
<proteinExistence type="inferred from homology"/>
<evidence type="ECO:0000313" key="5">
    <source>
        <dbReference type="EMBL" id="MEY8001444.1"/>
    </source>
</evidence>
<dbReference type="PROSITE" id="PS51904">
    <property type="entry name" value="GLYCOSYL_HYDROL_F25_2"/>
    <property type="match status" value="1"/>
</dbReference>
<dbReference type="SMART" id="SM00641">
    <property type="entry name" value="Glyco_25"/>
    <property type="match status" value="1"/>
</dbReference>
<sequence length="304" mass="33644">MIKGIDISNLNGPINMNLIKNAGNSFVIAKATEGSTFVDKFYNDNIKKAKALGLVTGAYHFGNFTTIAKVIQEANFFKQIVEGTNADFVVLDFEQQCSGDMTDACLEFLKIASTVAPALIYCNPSYIKAYLNSKIAKYPLWIAHYGVSSPSTVLWPNYAIWQYSEKGQISGIGGYLDLNYMSDSFFNSLGGTRQPNPLVEQIKALQYDLNSEYNAGLVVDGVVGPATMAALKGIQNIIVKGYKSYVVLWIQQKLEGYGYLKEGTYTEKVYDEPTFQAVTNLQKNWGGPTDGVLRIETWSIFLNN</sequence>
<comment type="similarity">
    <text evidence="1">Belongs to the glycosyl hydrolase 25 family.</text>
</comment>
<dbReference type="InterPro" id="IPR018077">
    <property type="entry name" value="Glyco_hydro_fam25_subgr"/>
</dbReference>
<dbReference type="InterPro" id="IPR002477">
    <property type="entry name" value="Peptidoglycan-bd-like"/>
</dbReference>
<evidence type="ECO:0000259" key="4">
    <source>
        <dbReference type="Pfam" id="PF01471"/>
    </source>
</evidence>
<keyword evidence="2" id="KW-0378">Hydrolase</keyword>
<dbReference type="InterPro" id="IPR036366">
    <property type="entry name" value="PGBDSf"/>
</dbReference>
<name>A0ABV4BRN9_9CLOT</name>
<gene>
    <name evidence="5" type="ORF">AB8U03_14780</name>
</gene>
<evidence type="ECO:0000313" key="6">
    <source>
        <dbReference type="Proteomes" id="UP001564657"/>
    </source>
</evidence>
<evidence type="ECO:0000256" key="3">
    <source>
        <dbReference type="ARBA" id="ARBA00023295"/>
    </source>
</evidence>
<dbReference type="CDD" id="cd00599">
    <property type="entry name" value="GH25_muramidase"/>
    <property type="match status" value="1"/>
</dbReference>
<dbReference type="SUPFAM" id="SSF51445">
    <property type="entry name" value="(Trans)glycosidases"/>
    <property type="match status" value="1"/>
</dbReference>
<protein>
    <submittedName>
        <fullName evidence="5">GH25 family lysozyme</fullName>
    </submittedName>
</protein>
<evidence type="ECO:0000256" key="1">
    <source>
        <dbReference type="ARBA" id="ARBA00010646"/>
    </source>
</evidence>
<accession>A0ABV4BRN9</accession>
<dbReference type="Proteomes" id="UP001564657">
    <property type="component" value="Unassembled WGS sequence"/>
</dbReference>
<dbReference type="EMBL" id="JBGEWD010000018">
    <property type="protein sequence ID" value="MEY8001444.1"/>
    <property type="molecule type" value="Genomic_DNA"/>
</dbReference>
<reference evidence="5 6" key="1">
    <citation type="submission" date="2024-08" db="EMBL/GenBank/DDBJ databases">
        <title>Clostridium lapicellarii sp. nov., and Clostridium renhuaiense sp. nov., two species isolated from the mud in a fermentation cellar used for producing sauce-flavour Chinese liquors.</title>
        <authorList>
            <person name="Yang F."/>
            <person name="Wang H."/>
            <person name="Chen L.Q."/>
            <person name="Zhou N."/>
            <person name="Lu J.J."/>
            <person name="Pu X.X."/>
            <person name="Wan B."/>
            <person name="Wang L."/>
            <person name="Liu S.J."/>
        </authorList>
    </citation>
    <scope>NUCLEOTIDE SEQUENCE [LARGE SCALE GENOMIC DNA]</scope>
    <source>
        <strain evidence="5 6">MT-5</strain>
    </source>
</reference>
<dbReference type="PANTHER" id="PTHR34135:SF2">
    <property type="entry name" value="LYSOZYME"/>
    <property type="match status" value="1"/>
</dbReference>
<dbReference type="InterPro" id="IPR002053">
    <property type="entry name" value="Glyco_hydro_25"/>
</dbReference>
<keyword evidence="3" id="KW-0326">Glycosidase</keyword>
<dbReference type="Pfam" id="PF01183">
    <property type="entry name" value="Glyco_hydro_25"/>
    <property type="match status" value="1"/>
</dbReference>
<dbReference type="InterPro" id="IPR036365">
    <property type="entry name" value="PGBD-like_sf"/>
</dbReference>
<dbReference type="Gene3D" id="1.10.101.10">
    <property type="entry name" value="PGBD-like superfamily/PGBD"/>
    <property type="match status" value="1"/>
</dbReference>
<dbReference type="Pfam" id="PF01471">
    <property type="entry name" value="PG_binding_1"/>
    <property type="match status" value="1"/>
</dbReference>
<feature type="domain" description="Peptidoglycan binding-like" evidence="4">
    <location>
        <begin position="247"/>
        <end position="299"/>
    </location>
</feature>
<dbReference type="Gene3D" id="3.20.20.80">
    <property type="entry name" value="Glycosidases"/>
    <property type="match status" value="1"/>
</dbReference>
<dbReference type="RefSeq" id="WP_369705340.1">
    <property type="nucleotide sequence ID" value="NZ_JBGEWD010000018.1"/>
</dbReference>
<dbReference type="InterPro" id="IPR017853">
    <property type="entry name" value="GH"/>
</dbReference>
<organism evidence="5 6">
    <name type="scientific">Clostridium moutaii</name>
    <dbReference type="NCBI Taxonomy" id="3240932"/>
    <lineage>
        <taxon>Bacteria</taxon>
        <taxon>Bacillati</taxon>
        <taxon>Bacillota</taxon>
        <taxon>Clostridia</taxon>
        <taxon>Eubacteriales</taxon>
        <taxon>Clostridiaceae</taxon>
        <taxon>Clostridium</taxon>
    </lineage>
</organism>
<comment type="caution">
    <text evidence="5">The sequence shown here is derived from an EMBL/GenBank/DDBJ whole genome shotgun (WGS) entry which is preliminary data.</text>
</comment>
<evidence type="ECO:0000256" key="2">
    <source>
        <dbReference type="ARBA" id="ARBA00022801"/>
    </source>
</evidence>
<dbReference type="SUPFAM" id="SSF47090">
    <property type="entry name" value="PGBD-like"/>
    <property type="match status" value="1"/>
</dbReference>